<sequence length="59" mass="6250">MVNCGDTSASHPSHPASDILTNLNSIPIELTIKEILTGTVQSDLGRPLVKANNDDPLQP</sequence>
<dbReference type="EMBL" id="VSRR010000283">
    <property type="protein sequence ID" value="MPC13466.1"/>
    <property type="molecule type" value="Genomic_DNA"/>
</dbReference>
<evidence type="ECO:0000313" key="1">
    <source>
        <dbReference type="EMBL" id="MPC13466.1"/>
    </source>
</evidence>
<evidence type="ECO:0000313" key="2">
    <source>
        <dbReference type="Proteomes" id="UP000324222"/>
    </source>
</evidence>
<reference evidence="1 2" key="1">
    <citation type="submission" date="2019-05" db="EMBL/GenBank/DDBJ databases">
        <title>Another draft genome of Portunus trituberculatus and its Hox gene families provides insights of decapod evolution.</title>
        <authorList>
            <person name="Jeong J.-H."/>
            <person name="Song I."/>
            <person name="Kim S."/>
            <person name="Choi T."/>
            <person name="Kim D."/>
            <person name="Ryu S."/>
            <person name="Kim W."/>
        </authorList>
    </citation>
    <scope>NUCLEOTIDE SEQUENCE [LARGE SCALE GENOMIC DNA]</scope>
    <source>
        <tissue evidence="1">Muscle</tissue>
    </source>
</reference>
<name>A0A5B7CYN3_PORTR</name>
<dbReference type="Proteomes" id="UP000324222">
    <property type="component" value="Unassembled WGS sequence"/>
</dbReference>
<accession>A0A5B7CYN3</accession>
<dbReference type="AlphaFoldDB" id="A0A5B7CYN3"/>
<gene>
    <name evidence="1" type="ORF">E2C01_006201</name>
</gene>
<organism evidence="1 2">
    <name type="scientific">Portunus trituberculatus</name>
    <name type="common">Swimming crab</name>
    <name type="synonym">Neptunus trituberculatus</name>
    <dbReference type="NCBI Taxonomy" id="210409"/>
    <lineage>
        <taxon>Eukaryota</taxon>
        <taxon>Metazoa</taxon>
        <taxon>Ecdysozoa</taxon>
        <taxon>Arthropoda</taxon>
        <taxon>Crustacea</taxon>
        <taxon>Multicrustacea</taxon>
        <taxon>Malacostraca</taxon>
        <taxon>Eumalacostraca</taxon>
        <taxon>Eucarida</taxon>
        <taxon>Decapoda</taxon>
        <taxon>Pleocyemata</taxon>
        <taxon>Brachyura</taxon>
        <taxon>Eubrachyura</taxon>
        <taxon>Portunoidea</taxon>
        <taxon>Portunidae</taxon>
        <taxon>Portuninae</taxon>
        <taxon>Portunus</taxon>
    </lineage>
</organism>
<comment type="caution">
    <text evidence="1">The sequence shown here is derived from an EMBL/GenBank/DDBJ whole genome shotgun (WGS) entry which is preliminary data.</text>
</comment>
<protein>
    <submittedName>
        <fullName evidence="1">Uncharacterized protein</fullName>
    </submittedName>
</protein>
<keyword evidence="2" id="KW-1185">Reference proteome</keyword>
<proteinExistence type="predicted"/>